<reference evidence="7 10" key="2">
    <citation type="submission" date="2020-12" db="EMBL/GenBank/DDBJ databases">
        <title>FDA dAtabase for Regulatory Grade micrObial Sequences (FDA-ARGOS): Supporting development and validation of Infectious Disease Dx tests.</title>
        <authorList>
            <person name="Sproer C."/>
            <person name="Gronow S."/>
            <person name="Severitt S."/>
            <person name="Schroder I."/>
            <person name="Tallon L."/>
            <person name="Sadzewicz L."/>
            <person name="Zhao X."/>
            <person name="Boylan J."/>
            <person name="Ott S."/>
            <person name="Bowen H."/>
            <person name="Vavikolanu K."/>
            <person name="Mehta A."/>
            <person name="Aluvathingal J."/>
            <person name="Nadendla S."/>
            <person name="Lowell S."/>
            <person name="Myers T."/>
            <person name="Yan Y."/>
            <person name="Sichtig H."/>
        </authorList>
    </citation>
    <scope>NUCLEOTIDE SEQUENCE [LARGE SCALE GENOMIC DNA]</scope>
    <source>
        <strain evidence="7 10">FDAARGOS_872</strain>
    </source>
</reference>
<feature type="transmembrane region" description="Helical" evidence="6">
    <location>
        <begin position="266"/>
        <end position="288"/>
    </location>
</feature>
<keyword evidence="5 6" id="KW-0472">Membrane</keyword>
<evidence type="ECO:0000256" key="6">
    <source>
        <dbReference type="SAM" id="Phobius"/>
    </source>
</evidence>
<dbReference type="GO" id="GO:0016020">
    <property type="term" value="C:membrane"/>
    <property type="evidence" value="ECO:0007669"/>
    <property type="project" value="UniProtKB-SubCell"/>
</dbReference>
<sequence length="374" mass="41633">MSTAKANLSFFVVLLVFVTFGFIATILPWFGSIFWAVIFTVLFLPLHSRIYRMMPRFPNLAALITLILWIFLALIPLLLITGALVREINMFYELVRDGQFNIATYSNVIIDKMPDWLHNALGYFEITDLNDIQSKVQSSLANISRSAANQAVALGQNTVWFFAALGVMLYAMFFFFRDGAKLVERIKYTIPLTSEYRNTLFERFTTVIKATVKGNILVAIAQGTLGGIIFAFLGVQGAVLWGVVMAFLSLLPAIGSALIWFPVAVYFLATGAIFKGVILTLFGVFVIGLTDNVLRPILVGKSTKLPDWVILISTLGGLSVFGINGFVIGPLLAALFIVCWQLFAETLVENDANELRIKKAQTMERLKYKKPPTR</sequence>
<name>A0A378XHB6_9BURK</name>
<feature type="transmembrane region" description="Helical" evidence="6">
    <location>
        <begin position="63"/>
        <end position="85"/>
    </location>
</feature>
<dbReference type="OrthoDB" id="106838at2"/>
<evidence type="ECO:0000313" key="8">
    <source>
        <dbReference type="EMBL" id="SUA57727.1"/>
    </source>
</evidence>
<dbReference type="PANTHER" id="PTHR21716:SF4">
    <property type="entry name" value="TRANSMEMBRANE PROTEIN 245"/>
    <property type="match status" value="1"/>
</dbReference>
<protein>
    <submittedName>
        <fullName evidence="7">AI-2E family transporter</fullName>
    </submittedName>
    <submittedName>
        <fullName evidence="8">Putative inner membrane protein</fullName>
    </submittedName>
</protein>
<keyword evidence="3 6" id="KW-0812">Transmembrane</keyword>
<feature type="transmembrane region" description="Helical" evidence="6">
    <location>
        <begin position="239"/>
        <end position="261"/>
    </location>
</feature>
<dbReference type="InterPro" id="IPR002549">
    <property type="entry name" value="AI-2E-like"/>
</dbReference>
<evidence type="ECO:0000313" key="7">
    <source>
        <dbReference type="EMBL" id="QPT39840.1"/>
    </source>
</evidence>
<dbReference type="Pfam" id="PF01594">
    <property type="entry name" value="AI-2E_transport"/>
    <property type="match status" value="1"/>
</dbReference>
<comment type="subcellular location">
    <subcellularLocation>
        <location evidence="1">Membrane</location>
        <topology evidence="1">Multi-pass membrane protein</topology>
    </subcellularLocation>
</comment>
<dbReference type="STRING" id="1122619.GCA_000373745_01519"/>
<gene>
    <name evidence="8" type="primary">ydiK</name>
    <name evidence="7" type="ORF">I6G29_12085</name>
    <name evidence="8" type="ORF">NCTC11997_02491</name>
</gene>
<accession>A0A378XHB6</accession>
<keyword evidence="4 6" id="KW-1133">Transmembrane helix</keyword>
<feature type="transmembrane region" description="Helical" evidence="6">
    <location>
        <begin position="308"/>
        <end position="338"/>
    </location>
</feature>
<feature type="transmembrane region" description="Helical" evidence="6">
    <location>
        <begin position="216"/>
        <end position="233"/>
    </location>
</feature>
<feature type="transmembrane region" description="Helical" evidence="6">
    <location>
        <begin position="33"/>
        <end position="51"/>
    </location>
</feature>
<evidence type="ECO:0000256" key="5">
    <source>
        <dbReference type="ARBA" id="ARBA00023136"/>
    </source>
</evidence>
<comment type="similarity">
    <text evidence="2">Belongs to the autoinducer-2 exporter (AI-2E) (TC 2.A.86) family.</text>
</comment>
<dbReference type="EMBL" id="UGSB01000001">
    <property type="protein sequence ID" value="SUA57727.1"/>
    <property type="molecule type" value="Genomic_DNA"/>
</dbReference>
<evidence type="ECO:0000313" key="10">
    <source>
        <dbReference type="Proteomes" id="UP000594903"/>
    </source>
</evidence>
<evidence type="ECO:0000256" key="4">
    <source>
        <dbReference type="ARBA" id="ARBA00022989"/>
    </source>
</evidence>
<dbReference type="RefSeq" id="WP_018574706.1">
    <property type="nucleotide sequence ID" value="NZ_CP065725.1"/>
</dbReference>
<keyword evidence="10" id="KW-1185">Reference proteome</keyword>
<dbReference type="AlphaFoldDB" id="A0A378XHB6"/>
<dbReference type="Proteomes" id="UP000594903">
    <property type="component" value="Chromosome"/>
</dbReference>
<dbReference type="PANTHER" id="PTHR21716">
    <property type="entry name" value="TRANSMEMBRANE PROTEIN"/>
    <property type="match status" value="1"/>
</dbReference>
<evidence type="ECO:0000256" key="2">
    <source>
        <dbReference type="ARBA" id="ARBA00009773"/>
    </source>
</evidence>
<evidence type="ECO:0000256" key="3">
    <source>
        <dbReference type="ARBA" id="ARBA00022692"/>
    </source>
</evidence>
<feature type="transmembrane region" description="Helical" evidence="6">
    <location>
        <begin position="7"/>
        <end position="27"/>
    </location>
</feature>
<organism evidence="8 9">
    <name type="scientific">Oligella ureolytica</name>
    <dbReference type="NCBI Taxonomy" id="90244"/>
    <lineage>
        <taxon>Bacteria</taxon>
        <taxon>Pseudomonadati</taxon>
        <taxon>Pseudomonadota</taxon>
        <taxon>Betaproteobacteria</taxon>
        <taxon>Burkholderiales</taxon>
        <taxon>Alcaligenaceae</taxon>
        <taxon>Oligella</taxon>
    </lineage>
</organism>
<dbReference type="EMBL" id="CP065725">
    <property type="protein sequence ID" value="QPT39840.1"/>
    <property type="molecule type" value="Genomic_DNA"/>
</dbReference>
<feature type="transmembrane region" description="Helical" evidence="6">
    <location>
        <begin position="159"/>
        <end position="176"/>
    </location>
</feature>
<evidence type="ECO:0000256" key="1">
    <source>
        <dbReference type="ARBA" id="ARBA00004141"/>
    </source>
</evidence>
<evidence type="ECO:0000313" key="9">
    <source>
        <dbReference type="Proteomes" id="UP000254603"/>
    </source>
</evidence>
<dbReference type="Proteomes" id="UP000254603">
    <property type="component" value="Unassembled WGS sequence"/>
</dbReference>
<proteinExistence type="inferred from homology"/>
<reference evidence="8 9" key="1">
    <citation type="submission" date="2018-06" db="EMBL/GenBank/DDBJ databases">
        <authorList>
            <consortium name="Pathogen Informatics"/>
            <person name="Doyle S."/>
        </authorList>
    </citation>
    <scope>NUCLEOTIDE SEQUENCE [LARGE SCALE GENOMIC DNA]</scope>
    <source>
        <strain evidence="8 9">NCTC11997</strain>
    </source>
</reference>